<dbReference type="EMBL" id="JANEYG010000002">
    <property type="protein sequence ID" value="KAJ8925051.1"/>
    <property type="molecule type" value="Genomic_DNA"/>
</dbReference>
<organism evidence="2 3">
    <name type="scientific">Exocentrus adspersus</name>
    <dbReference type="NCBI Taxonomy" id="1586481"/>
    <lineage>
        <taxon>Eukaryota</taxon>
        <taxon>Metazoa</taxon>
        <taxon>Ecdysozoa</taxon>
        <taxon>Arthropoda</taxon>
        <taxon>Hexapoda</taxon>
        <taxon>Insecta</taxon>
        <taxon>Pterygota</taxon>
        <taxon>Neoptera</taxon>
        <taxon>Endopterygota</taxon>
        <taxon>Coleoptera</taxon>
        <taxon>Polyphaga</taxon>
        <taxon>Cucujiformia</taxon>
        <taxon>Chrysomeloidea</taxon>
        <taxon>Cerambycidae</taxon>
        <taxon>Lamiinae</taxon>
        <taxon>Acanthocinini</taxon>
        <taxon>Exocentrus</taxon>
    </lineage>
</organism>
<evidence type="ECO:0000313" key="2">
    <source>
        <dbReference type="EMBL" id="KAJ8925051.1"/>
    </source>
</evidence>
<keyword evidence="3" id="KW-1185">Reference proteome</keyword>
<gene>
    <name evidence="2" type="ORF">NQ315_001222</name>
</gene>
<feature type="region of interest" description="Disordered" evidence="1">
    <location>
        <begin position="1"/>
        <end position="143"/>
    </location>
</feature>
<sequence length="204" mass="22239">MTDDRPHVPRAKGRSASICAASHSSSMEAIPPSGASPDAGTPQTRRRRPAARSQSARLTHKRSIKSRASIATGANGLKNTTSNSEPKLAEQDTTPDVSPNIRRKGSQRRGTSVYQRKSTAFLDVPEPRGRSNSNTEEEDEDSYRLRSFSFTSKESVTSVPLFINTFVSREKFASKKNENKSNLVAGPPAGTVVHTSRRIQLNTS</sequence>
<accession>A0AAV8WF23</accession>
<feature type="compositionally biased region" description="Polar residues" evidence="1">
    <location>
        <begin position="108"/>
        <end position="118"/>
    </location>
</feature>
<feature type="region of interest" description="Disordered" evidence="1">
    <location>
        <begin position="183"/>
        <end position="204"/>
    </location>
</feature>
<dbReference type="AlphaFoldDB" id="A0AAV8WF23"/>
<name>A0AAV8WF23_9CUCU</name>
<comment type="caution">
    <text evidence="2">The sequence shown here is derived from an EMBL/GenBank/DDBJ whole genome shotgun (WGS) entry which is preliminary data.</text>
</comment>
<evidence type="ECO:0000256" key="1">
    <source>
        <dbReference type="SAM" id="MobiDB-lite"/>
    </source>
</evidence>
<proteinExistence type="predicted"/>
<feature type="compositionally biased region" description="Low complexity" evidence="1">
    <location>
        <begin position="15"/>
        <end position="26"/>
    </location>
</feature>
<evidence type="ECO:0000313" key="3">
    <source>
        <dbReference type="Proteomes" id="UP001159042"/>
    </source>
</evidence>
<protein>
    <submittedName>
        <fullName evidence="2">Uncharacterized protein</fullName>
    </submittedName>
</protein>
<dbReference type="Proteomes" id="UP001159042">
    <property type="component" value="Unassembled WGS sequence"/>
</dbReference>
<reference evidence="2 3" key="1">
    <citation type="journal article" date="2023" name="Insect Mol. Biol.">
        <title>Genome sequencing provides insights into the evolution of gene families encoding plant cell wall-degrading enzymes in longhorned beetles.</title>
        <authorList>
            <person name="Shin N.R."/>
            <person name="Okamura Y."/>
            <person name="Kirsch R."/>
            <person name="Pauchet Y."/>
        </authorList>
    </citation>
    <scope>NUCLEOTIDE SEQUENCE [LARGE SCALE GENOMIC DNA]</scope>
    <source>
        <strain evidence="2">EAD_L_NR</strain>
    </source>
</reference>
<feature type="compositionally biased region" description="Polar residues" evidence="1">
    <location>
        <begin position="77"/>
        <end position="97"/>
    </location>
</feature>